<keyword evidence="1" id="KW-0812">Transmembrane</keyword>
<evidence type="ECO:0008006" key="4">
    <source>
        <dbReference type="Google" id="ProtNLM"/>
    </source>
</evidence>
<dbReference type="RefSeq" id="WP_012094233.1">
    <property type="nucleotide sequence ID" value="NC_009674.1"/>
</dbReference>
<sequence>MKSKTMKLIRLRLRNQLGLSKLSDNDISAKTHAMITNIGYLTAFVLVLGYVVTLPYQMNQLEMVNPYIFSLLFWVFGIWTLLSGVKNVLVGFDHDQIFVLPIEEWQAKLLNIFSQIMMQTVLCAMVLFVAQIPMFLMHPFPLINLLVVGIYAAITPLLAVGISVTVSLLVKLFVTLLKIKSNLVEAVLTLLIFISPLLYGYARYSPFDAKAGVINTSFLRYSLLEELDGGQWLKIFVFFIGVIGVFSLLCFVIAKKYTQVVQLIGVKTTAVKRYSLKVSPVLTALFKKEASRYFSSFSYVINTILAPCALLLVAVGLGFGIFPKLYSLVFEDLDLTLSSQFIYYVIFIACATLTTTTSCGFSFEGKNVWIIQSLPISITELSIAKGLLNILLFVPGLIVAVIDCWSVFGLRGADFLGHSLLLFVNVIFISVVGLFINLKFPNFNWTNEMVVVKQGMSTIITAVISIVLITLSAVLLLFLGITGICSLLTIEILVIIFLTVQIKKFGYL</sequence>
<feature type="transmembrane region" description="Helical" evidence="1">
    <location>
        <begin position="64"/>
        <end position="82"/>
    </location>
</feature>
<feature type="transmembrane region" description="Helical" evidence="1">
    <location>
        <begin position="420"/>
        <end position="438"/>
    </location>
</feature>
<dbReference type="STRING" id="315749.Bcer98_1743"/>
<feature type="transmembrane region" description="Helical" evidence="1">
    <location>
        <begin position="341"/>
        <end position="365"/>
    </location>
</feature>
<evidence type="ECO:0000313" key="3">
    <source>
        <dbReference type="Proteomes" id="UP000002300"/>
    </source>
</evidence>
<feature type="transmembrane region" description="Helical" evidence="1">
    <location>
        <begin position="182"/>
        <end position="202"/>
    </location>
</feature>
<organism evidence="2 3">
    <name type="scientific">Bacillus cytotoxicus (strain DSM 22905 / CIP 110041 / 391-98 / NVH 391-98)</name>
    <dbReference type="NCBI Taxonomy" id="315749"/>
    <lineage>
        <taxon>Bacteria</taxon>
        <taxon>Bacillati</taxon>
        <taxon>Bacillota</taxon>
        <taxon>Bacilli</taxon>
        <taxon>Bacillales</taxon>
        <taxon>Bacillaceae</taxon>
        <taxon>Bacillus</taxon>
        <taxon>Bacillus cereus group</taxon>
    </lineage>
</organism>
<dbReference type="HOGENOM" id="CLU_031634_1_0_9"/>
<keyword evidence="1" id="KW-0472">Membrane</keyword>
<gene>
    <name evidence="2" type="ordered locus">Bcer98_1743</name>
</gene>
<dbReference type="eggNOG" id="ENOG5032ZXV">
    <property type="taxonomic scope" value="Bacteria"/>
</dbReference>
<reference evidence="2 3" key="1">
    <citation type="journal article" date="2008" name="Chem. Biol. Interact.">
        <title>Extending the Bacillus cereus group genomics to putative food-borne pathogens of different toxicity.</title>
        <authorList>
            <person name="Lapidus A."/>
            <person name="Goltsman E."/>
            <person name="Auger S."/>
            <person name="Galleron N."/>
            <person name="Segurens B."/>
            <person name="Dossat C."/>
            <person name="Land M.L."/>
            <person name="Broussolle V."/>
            <person name="Brillard J."/>
            <person name="Guinebretiere M.H."/>
            <person name="Sanchis V."/>
            <person name="Nguen-The C."/>
            <person name="Lereclus D."/>
            <person name="Richardson P."/>
            <person name="Wincker P."/>
            <person name="Weissenbach J."/>
            <person name="Ehrlich S.D."/>
            <person name="Sorokin A."/>
        </authorList>
    </citation>
    <scope>NUCLEOTIDE SEQUENCE [LARGE SCALE GENOMIC DNA]</scope>
    <source>
        <strain evidence="3">DSM 22905 / CIP 110041 / 391-98 / NVH 391-98</strain>
    </source>
</reference>
<accession>A7GPI6</accession>
<evidence type="ECO:0000313" key="2">
    <source>
        <dbReference type="EMBL" id="ABS22044.1"/>
    </source>
</evidence>
<feature type="transmembrane region" description="Helical" evidence="1">
    <location>
        <begin position="297"/>
        <end position="321"/>
    </location>
</feature>
<feature type="transmembrane region" description="Helical" evidence="1">
    <location>
        <begin position="38"/>
        <end position="58"/>
    </location>
</feature>
<feature type="transmembrane region" description="Helical" evidence="1">
    <location>
        <begin position="450"/>
        <end position="469"/>
    </location>
</feature>
<dbReference type="AlphaFoldDB" id="A7GPI6"/>
<dbReference type="GeneID" id="33897064"/>
<feature type="transmembrane region" description="Helical" evidence="1">
    <location>
        <begin position="475"/>
        <end position="500"/>
    </location>
</feature>
<dbReference type="KEGG" id="bcy:Bcer98_1743"/>
<feature type="transmembrane region" description="Helical" evidence="1">
    <location>
        <begin position="232"/>
        <end position="254"/>
    </location>
</feature>
<proteinExistence type="predicted"/>
<name>A7GPI6_BACCN</name>
<feature type="transmembrane region" description="Helical" evidence="1">
    <location>
        <begin position="386"/>
        <end position="408"/>
    </location>
</feature>
<feature type="transmembrane region" description="Helical" evidence="1">
    <location>
        <begin position="116"/>
        <end position="136"/>
    </location>
</feature>
<feature type="transmembrane region" description="Helical" evidence="1">
    <location>
        <begin position="142"/>
        <end position="170"/>
    </location>
</feature>
<dbReference type="OrthoDB" id="138672at2"/>
<evidence type="ECO:0000256" key="1">
    <source>
        <dbReference type="SAM" id="Phobius"/>
    </source>
</evidence>
<protein>
    <recommendedName>
        <fullName evidence="4">ABC-2 type transport system permease protein</fullName>
    </recommendedName>
</protein>
<keyword evidence="3" id="KW-1185">Reference proteome</keyword>
<dbReference type="EMBL" id="CP000764">
    <property type="protein sequence ID" value="ABS22044.1"/>
    <property type="molecule type" value="Genomic_DNA"/>
</dbReference>
<dbReference type="Proteomes" id="UP000002300">
    <property type="component" value="Chromosome"/>
</dbReference>
<keyword evidence="1" id="KW-1133">Transmembrane helix</keyword>